<dbReference type="Pfam" id="PF08487">
    <property type="entry name" value="VIT"/>
    <property type="match status" value="1"/>
</dbReference>
<evidence type="ECO:0000259" key="2">
    <source>
        <dbReference type="PROSITE" id="PS50234"/>
    </source>
</evidence>
<dbReference type="InterPro" id="IPR013694">
    <property type="entry name" value="VIT"/>
</dbReference>
<dbReference type="InterPro" id="IPR036465">
    <property type="entry name" value="vWFA_dom_sf"/>
</dbReference>
<evidence type="ECO:0000259" key="3">
    <source>
        <dbReference type="PROSITE" id="PS51468"/>
    </source>
</evidence>
<dbReference type="SUPFAM" id="SSF53300">
    <property type="entry name" value="vWA-like"/>
    <property type="match status" value="1"/>
</dbReference>
<dbReference type="eggNOG" id="COG2304">
    <property type="taxonomic scope" value="Bacteria"/>
</dbReference>
<dbReference type="HOGENOM" id="CLU_011139_1_1_3"/>
<name>B0CG18_ACAM1</name>
<feature type="domain" description="VIT" evidence="3">
    <location>
        <begin position="66"/>
        <end position="194"/>
    </location>
</feature>
<protein>
    <submittedName>
        <fullName evidence="4">von Willebrand factor type A domain protein, putative</fullName>
    </submittedName>
</protein>
<dbReference type="EMBL" id="CP000828">
    <property type="protein sequence ID" value="ABW29465.1"/>
    <property type="molecule type" value="Genomic_DNA"/>
</dbReference>
<dbReference type="PANTHER" id="PTHR45737">
    <property type="entry name" value="VON WILLEBRAND FACTOR A DOMAIN-CONTAINING PROTEIN 5A"/>
    <property type="match status" value="1"/>
</dbReference>
<evidence type="ECO:0000313" key="4">
    <source>
        <dbReference type="EMBL" id="ABW29465.1"/>
    </source>
</evidence>
<dbReference type="STRING" id="329726.AM1_4488"/>
<dbReference type="RefSeq" id="WP_012164780.1">
    <property type="nucleotide sequence ID" value="NC_009925.1"/>
</dbReference>
<feature type="region of interest" description="Disordered" evidence="1">
    <location>
        <begin position="42"/>
        <end position="70"/>
    </location>
</feature>
<feature type="compositionally biased region" description="Polar residues" evidence="1">
    <location>
        <begin position="43"/>
        <end position="53"/>
    </location>
</feature>
<gene>
    <name evidence="4" type="ordered locus">AM1_4488</name>
</gene>
<evidence type="ECO:0000313" key="5">
    <source>
        <dbReference type="Proteomes" id="UP000000268"/>
    </source>
</evidence>
<reference evidence="4 5" key="1">
    <citation type="journal article" date="2008" name="Proc. Natl. Acad. Sci. U.S.A.">
        <title>Niche adaptation and genome expansion in the chlorophyll d-producing cyanobacterium Acaryochloris marina.</title>
        <authorList>
            <person name="Swingley W.D."/>
            <person name="Chen M."/>
            <person name="Cheung P.C."/>
            <person name="Conrad A.L."/>
            <person name="Dejesa L.C."/>
            <person name="Hao J."/>
            <person name="Honchak B.M."/>
            <person name="Karbach L.E."/>
            <person name="Kurdoglu A."/>
            <person name="Lahiri S."/>
            <person name="Mastrian S.D."/>
            <person name="Miyashita H."/>
            <person name="Page L."/>
            <person name="Ramakrishna P."/>
            <person name="Satoh S."/>
            <person name="Sattley W.M."/>
            <person name="Shimada Y."/>
            <person name="Taylor H.L."/>
            <person name="Tomo T."/>
            <person name="Tsuchiya T."/>
            <person name="Wang Z.T."/>
            <person name="Raymond J."/>
            <person name="Mimuro M."/>
            <person name="Blankenship R.E."/>
            <person name="Touchman J.W."/>
        </authorList>
    </citation>
    <scope>NUCLEOTIDE SEQUENCE [LARGE SCALE GENOMIC DNA]</scope>
    <source>
        <strain evidence="5">MBIC 11017</strain>
    </source>
</reference>
<feature type="domain" description="VWFA" evidence="2">
    <location>
        <begin position="342"/>
        <end position="514"/>
    </location>
</feature>
<sequence length="708" mass="77763">MSYPSQQPSSWHKPISTLLLLSGMVAGTVFVSSNVLRFESKSHAQSPRLSQSKPEVKQKSKPSPSTGGLFAEVDGKKLSFPLKQTDVEANISGNLSRVEVKQTFTNPYDRPLEAIYQFPLPEDAAVDDMEIRIGNRIIRGVIKERQEAKQIYETAKQEGKTAALLEQERANLFTQSLANIVPGETIEVVIRYTNSLEFEGGDYEFVFPTVVGPRYIPGDQIDAAGNTTRVADAAKITPPLLPPSQRSGNDISITVNLDAGVPIRNLRSPSHPILTSKKGEQTQVKLANQTTIPNKDLILRYQVASKQTQATLLTQSDQRGGHFATYLIPALKYKSNQIVPKDVVFLIDTSGSQSGPPIVQSRKLMTQFLDKLNPNDTFSIINFSNTTSKLSPKPLANTPANRKKALEYIKKLDANGGTELMNGINTVAAFPPAPDGRLRSVVLLTDGLIGDDETIIAAVRDRLKPGNRIYPFGVGFSTNRFLLDRLAEVGRGTVEVVAPKDSAEKVAAKFVQTINKPVLTDIEVSWVGPGKGPDIYPLRVPDLFANQPLVLHGRKQDSQSGKLKITGRIAGGKSYEQELDVKFDASGNEAIAQLWGRNRIKSLMNQMYGRETDPAVKQVVDTALAYRLLSKYTAFVAVTEEIRVDPNNPNLKQRVPVDLPEGMKLTNPAAHATPEPSEILGYLIALFGIFLVMAKKHGLKWLPTRRQS</sequence>
<evidence type="ECO:0000256" key="1">
    <source>
        <dbReference type="SAM" id="MobiDB-lite"/>
    </source>
</evidence>
<dbReference type="Pfam" id="PF13768">
    <property type="entry name" value="VWA_3"/>
    <property type="match status" value="1"/>
</dbReference>
<organism evidence="4 5">
    <name type="scientific">Acaryochloris marina (strain MBIC 11017)</name>
    <dbReference type="NCBI Taxonomy" id="329726"/>
    <lineage>
        <taxon>Bacteria</taxon>
        <taxon>Bacillati</taxon>
        <taxon>Cyanobacteriota</taxon>
        <taxon>Cyanophyceae</taxon>
        <taxon>Acaryochloridales</taxon>
        <taxon>Acaryochloridaceae</taxon>
        <taxon>Acaryochloris</taxon>
    </lineage>
</organism>
<dbReference type="KEGG" id="amr:AM1_4488"/>
<dbReference type="Proteomes" id="UP000000268">
    <property type="component" value="Chromosome"/>
</dbReference>
<dbReference type="InterPro" id="IPR002035">
    <property type="entry name" value="VWF_A"/>
</dbReference>
<accession>B0CG18</accession>
<dbReference type="SMART" id="SM00609">
    <property type="entry name" value="VIT"/>
    <property type="match status" value="1"/>
</dbReference>
<dbReference type="PROSITE" id="PS50234">
    <property type="entry name" value="VWFA"/>
    <property type="match status" value="1"/>
</dbReference>
<dbReference type="OrthoDB" id="9784383at2"/>
<dbReference type="PANTHER" id="PTHR45737:SF6">
    <property type="entry name" value="VON WILLEBRAND FACTOR A DOMAIN-CONTAINING PROTEIN 5A"/>
    <property type="match status" value="1"/>
</dbReference>
<dbReference type="AlphaFoldDB" id="B0CG18"/>
<proteinExistence type="predicted"/>
<keyword evidence="5" id="KW-1185">Reference proteome</keyword>
<dbReference type="Gene3D" id="3.40.50.410">
    <property type="entry name" value="von Willebrand factor, type A domain"/>
    <property type="match status" value="1"/>
</dbReference>
<dbReference type="PROSITE" id="PS51468">
    <property type="entry name" value="VIT"/>
    <property type="match status" value="1"/>
</dbReference>
<dbReference type="SMART" id="SM00327">
    <property type="entry name" value="VWA"/>
    <property type="match status" value="1"/>
</dbReference>